<dbReference type="GO" id="GO:0022857">
    <property type="term" value="F:transmembrane transporter activity"/>
    <property type="evidence" value="ECO:0007669"/>
    <property type="project" value="TreeGrafter"/>
</dbReference>
<dbReference type="RefSeq" id="WP_238800186.1">
    <property type="nucleotide sequence ID" value="NZ_JAKMUZ010000004.1"/>
</dbReference>
<dbReference type="PANTHER" id="PTHR24220">
    <property type="entry name" value="IMPORT ATP-BINDING PROTEIN"/>
    <property type="match status" value="1"/>
</dbReference>
<dbReference type="SUPFAM" id="SSF52540">
    <property type="entry name" value="P-loop containing nucleoside triphosphate hydrolases"/>
    <property type="match status" value="1"/>
</dbReference>
<dbReference type="SMART" id="SM00382">
    <property type="entry name" value="AAA"/>
    <property type="match status" value="1"/>
</dbReference>
<evidence type="ECO:0000313" key="6">
    <source>
        <dbReference type="Proteomes" id="UP001146439"/>
    </source>
</evidence>
<name>A0A9X3LYL1_9CORY</name>
<keyword evidence="1" id="KW-0813">Transport</keyword>
<dbReference type="InterPro" id="IPR015854">
    <property type="entry name" value="ABC_transpr_LolD-like"/>
</dbReference>
<evidence type="ECO:0000259" key="4">
    <source>
        <dbReference type="PROSITE" id="PS50893"/>
    </source>
</evidence>
<dbReference type="InterPro" id="IPR017911">
    <property type="entry name" value="MacB-like_ATP-bd"/>
</dbReference>
<dbReference type="AlphaFoldDB" id="A0A9X3LYL1"/>
<evidence type="ECO:0000256" key="1">
    <source>
        <dbReference type="ARBA" id="ARBA00022448"/>
    </source>
</evidence>
<gene>
    <name evidence="5" type="ORF">L8V22_02830</name>
</gene>
<dbReference type="PANTHER" id="PTHR24220:SF685">
    <property type="entry name" value="ABC TRANSPORTER RELATED"/>
    <property type="match status" value="1"/>
</dbReference>
<keyword evidence="2" id="KW-0547">Nucleotide-binding</keyword>
<dbReference type="PROSITE" id="PS00211">
    <property type="entry name" value="ABC_TRANSPORTER_1"/>
    <property type="match status" value="1"/>
</dbReference>
<evidence type="ECO:0000256" key="3">
    <source>
        <dbReference type="ARBA" id="ARBA00022840"/>
    </source>
</evidence>
<comment type="caution">
    <text evidence="5">The sequence shown here is derived from an EMBL/GenBank/DDBJ whole genome shotgun (WGS) entry which is preliminary data.</text>
</comment>
<evidence type="ECO:0000256" key="2">
    <source>
        <dbReference type="ARBA" id="ARBA00022741"/>
    </source>
</evidence>
<dbReference type="Gene3D" id="3.40.50.300">
    <property type="entry name" value="P-loop containing nucleotide triphosphate hydrolases"/>
    <property type="match status" value="1"/>
</dbReference>
<feature type="domain" description="ABC transporter" evidence="4">
    <location>
        <begin position="2"/>
        <end position="198"/>
    </location>
</feature>
<proteinExistence type="predicted"/>
<dbReference type="CDD" id="cd03255">
    <property type="entry name" value="ABC_MJ0796_LolCDE_FtsE"/>
    <property type="match status" value="1"/>
</dbReference>
<dbReference type="GO" id="GO:0005886">
    <property type="term" value="C:plasma membrane"/>
    <property type="evidence" value="ECO:0007669"/>
    <property type="project" value="TreeGrafter"/>
</dbReference>
<dbReference type="InterPro" id="IPR003593">
    <property type="entry name" value="AAA+_ATPase"/>
</dbReference>
<protein>
    <submittedName>
        <fullName evidence="5">ABC transporter ATP-binding protein</fullName>
    </submittedName>
</protein>
<reference evidence="5" key="1">
    <citation type="submission" date="2022-02" db="EMBL/GenBank/DDBJ databases">
        <title>Corynebacterium sp. from urogenital microbiome.</title>
        <authorList>
            <person name="Cappelli E.A."/>
            <person name="Ribeiro T.G."/>
            <person name="Peixe L."/>
        </authorList>
    </citation>
    <scope>NUCLEOTIDE SEQUENCE</scope>
    <source>
        <strain evidence="5">C21Ua_68</strain>
    </source>
</reference>
<dbReference type="GO" id="GO:0016887">
    <property type="term" value="F:ATP hydrolysis activity"/>
    <property type="evidence" value="ECO:0007669"/>
    <property type="project" value="InterPro"/>
</dbReference>
<dbReference type="Pfam" id="PF00005">
    <property type="entry name" value="ABC_tran"/>
    <property type="match status" value="1"/>
</dbReference>
<organism evidence="5 6">
    <name type="scientific">Corynebacterium yonathiae</name>
    <dbReference type="NCBI Taxonomy" id="2913504"/>
    <lineage>
        <taxon>Bacteria</taxon>
        <taxon>Bacillati</taxon>
        <taxon>Actinomycetota</taxon>
        <taxon>Actinomycetes</taxon>
        <taxon>Mycobacteriales</taxon>
        <taxon>Corynebacteriaceae</taxon>
        <taxon>Corynebacterium</taxon>
    </lineage>
</organism>
<dbReference type="InterPro" id="IPR027417">
    <property type="entry name" value="P-loop_NTPase"/>
</dbReference>
<dbReference type="InterPro" id="IPR017871">
    <property type="entry name" value="ABC_transporter-like_CS"/>
</dbReference>
<dbReference type="InterPro" id="IPR003439">
    <property type="entry name" value="ABC_transporter-like_ATP-bd"/>
</dbReference>
<dbReference type="EMBL" id="JAKMUZ010000004">
    <property type="protein sequence ID" value="MCZ9295495.1"/>
    <property type="molecule type" value="Genomic_DNA"/>
</dbReference>
<dbReference type="Proteomes" id="UP001146439">
    <property type="component" value="Unassembled WGS sequence"/>
</dbReference>
<sequence>MLKAENLTKRYGRRTVLKRVTVSIAPGEFVAIMGPSGSGKTTLLNLLSGLDKPTSGQVNAPGRKQRAFVFQDYNLLESLNAQRNATLTARFSGRRPSRSRVAEVFDSLGLAGLERRLPAQLSGGQQQRVAVARALLAQAPYIFADEPTGALDDATASTVLSHLRAAAREGASVIMVTHSHLAAEAADRVISLEEVAHAGVA</sequence>
<evidence type="ECO:0000313" key="5">
    <source>
        <dbReference type="EMBL" id="MCZ9295495.1"/>
    </source>
</evidence>
<accession>A0A9X3LYL1</accession>
<dbReference type="GO" id="GO:0005524">
    <property type="term" value="F:ATP binding"/>
    <property type="evidence" value="ECO:0007669"/>
    <property type="project" value="UniProtKB-KW"/>
</dbReference>
<dbReference type="PROSITE" id="PS50893">
    <property type="entry name" value="ABC_TRANSPORTER_2"/>
    <property type="match status" value="1"/>
</dbReference>
<keyword evidence="3 5" id="KW-0067">ATP-binding</keyword>